<protein>
    <submittedName>
        <fullName evidence="1">Uncharacterized protein</fullName>
    </submittedName>
</protein>
<reference evidence="2" key="2">
    <citation type="journal article" date="2017" name="Nat. Plants">
        <title>The Aegilops tauschii genome reveals multiple impacts of transposons.</title>
        <authorList>
            <person name="Zhao G."/>
            <person name="Zou C."/>
            <person name="Li K."/>
            <person name="Wang K."/>
            <person name="Li T."/>
            <person name="Gao L."/>
            <person name="Zhang X."/>
            <person name="Wang H."/>
            <person name="Yang Z."/>
            <person name="Liu X."/>
            <person name="Jiang W."/>
            <person name="Mao L."/>
            <person name="Kong X."/>
            <person name="Jiao Y."/>
            <person name="Jia J."/>
        </authorList>
    </citation>
    <scope>NUCLEOTIDE SEQUENCE [LARGE SCALE GENOMIC DNA]</scope>
    <source>
        <strain evidence="2">cv. AL8/78</strain>
    </source>
</reference>
<evidence type="ECO:0000313" key="2">
    <source>
        <dbReference type="Proteomes" id="UP000015105"/>
    </source>
</evidence>
<dbReference type="EnsemblPlants" id="AET2Gv20874700.4">
    <property type="protein sequence ID" value="AET2Gv20874700.4"/>
    <property type="gene ID" value="AET2Gv20874700"/>
</dbReference>
<reference evidence="1" key="5">
    <citation type="journal article" date="2021" name="G3 (Bethesda)">
        <title>Aegilops tauschii genome assembly Aet v5.0 features greater sequence contiguity and improved annotation.</title>
        <authorList>
            <person name="Wang L."/>
            <person name="Zhu T."/>
            <person name="Rodriguez J.C."/>
            <person name="Deal K.R."/>
            <person name="Dubcovsky J."/>
            <person name="McGuire P.E."/>
            <person name="Lux T."/>
            <person name="Spannagl M."/>
            <person name="Mayer K.F.X."/>
            <person name="Baldrich P."/>
            <person name="Meyers B.C."/>
            <person name="Huo N."/>
            <person name="Gu Y.Q."/>
            <person name="Zhou H."/>
            <person name="Devos K.M."/>
            <person name="Bennetzen J.L."/>
            <person name="Unver T."/>
            <person name="Budak H."/>
            <person name="Gulick P.J."/>
            <person name="Galiba G."/>
            <person name="Kalapos B."/>
            <person name="Nelson D.R."/>
            <person name="Li P."/>
            <person name="You F.M."/>
            <person name="Luo M.C."/>
            <person name="Dvorak J."/>
        </authorList>
    </citation>
    <scope>NUCLEOTIDE SEQUENCE [LARGE SCALE GENOMIC DNA]</scope>
    <source>
        <strain evidence="1">cv. AL8/78</strain>
    </source>
</reference>
<dbReference type="AlphaFoldDB" id="A0A453CK89"/>
<reference evidence="1" key="4">
    <citation type="submission" date="2019-03" db="UniProtKB">
        <authorList>
            <consortium name="EnsemblPlants"/>
        </authorList>
    </citation>
    <scope>IDENTIFICATION</scope>
</reference>
<dbReference type="Gramene" id="AET2Gv20874700.4">
    <property type="protein sequence ID" value="AET2Gv20874700.4"/>
    <property type="gene ID" value="AET2Gv20874700"/>
</dbReference>
<organism evidence="1 2">
    <name type="scientific">Aegilops tauschii subsp. strangulata</name>
    <name type="common">Goatgrass</name>
    <dbReference type="NCBI Taxonomy" id="200361"/>
    <lineage>
        <taxon>Eukaryota</taxon>
        <taxon>Viridiplantae</taxon>
        <taxon>Streptophyta</taxon>
        <taxon>Embryophyta</taxon>
        <taxon>Tracheophyta</taxon>
        <taxon>Spermatophyta</taxon>
        <taxon>Magnoliopsida</taxon>
        <taxon>Liliopsida</taxon>
        <taxon>Poales</taxon>
        <taxon>Poaceae</taxon>
        <taxon>BOP clade</taxon>
        <taxon>Pooideae</taxon>
        <taxon>Triticodae</taxon>
        <taxon>Triticeae</taxon>
        <taxon>Triticinae</taxon>
        <taxon>Aegilops</taxon>
    </lineage>
</organism>
<dbReference type="Proteomes" id="UP000015105">
    <property type="component" value="Chromosome 2D"/>
</dbReference>
<proteinExistence type="predicted"/>
<reference evidence="2" key="1">
    <citation type="journal article" date="2014" name="Science">
        <title>Ancient hybridizations among the ancestral genomes of bread wheat.</title>
        <authorList>
            <consortium name="International Wheat Genome Sequencing Consortium,"/>
            <person name="Marcussen T."/>
            <person name="Sandve S.R."/>
            <person name="Heier L."/>
            <person name="Spannagl M."/>
            <person name="Pfeifer M."/>
            <person name="Jakobsen K.S."/>
            <person name="Wulff B.B."/>
            <person name="Steuernagel B."/>
            <person name="Mayer K.F."/>
            <person name="Olsen O.A."/>
        </authorList>
    </citation>
    <scope>NUCLEOTIDE SEQUENCE [LARGE SCALE GENOMIC DNA]</scope>
    <source>
        <strain evidence="2">cv. AL8/78</strain>
    </source>
</reference>
<evidence type="ECO:0000313" key="1">
    <source>
        <dbReference type="EnsemblPlants" id="AET2Gv20874700.4"/>
    </source>
</evidence>
<accession>A0A453CK89</accession>
<name>A0A453CK89_AEGTS</name>
<sequence>QSSTAGAAMLLHHLLPPSSRAPSRPSPRLPSVGVAAAFTVRCASSSAQSLPASSSSLAGQQVANVHSYGTVDFERRPALRWSSLYRRVAVGHGGRPVGRTLADWDEGERRLDKWELCRIARELRKFRRFNLALEVTVPGPVSRRSIEPRLCRCLNA</sequence>
<reference evidence="1" key="3">
    <citation type="journal article" date="2017" name="Nature">
        <title>Genome sequence of the progenitor of the wheat D genome Aegilops tauschii.</title>
        <authorList>
            <person name="Luo M.C."/>
            <person name="Gu Y.Q."/>
            <person name="Puiu D."/>
            <person name="Wang H."/>
            <person name="Twardziok S.O."/>
            <person name="Deal K.R."/>
            <person name="Huo N."/>
            <person name="Zhu T."/>
            <person name="Wang L."/>
            <person name="Wang Y."/>
            <person name="McGuire P.E."/>
            <person name="Liu S."/>
            <person name="Long H."/>
            <person name="Ramasamy R.K."/>
            <person name="Rodriguez J.C."/>
            <person name="Van S.L."/>
            <person name="Yuan L."/>
            <person name="Wang Z."/>
            <person name="Xia Z."/>
            <person name="Xiao L."/>
            <person name="Anderson O.D."/>
            <person name="Ouyang S."/>
            <person name="Liang Y."/>
            <person name="Zimin A.V."/>
            <person name="Pertea G."/>
            <person name="Qi P."/>
            <person name="Bennetzen J.L."/>
            <person name="Dai X."/>
            <person name="Dawson M.W."/>
            <person name="Muller H.G."/>
            <person name="Kugler K."/>
            <person name="Rivarola-Duarte L."/>
            <person name="Spannagl M."/>
            <person name="Mayer K.F.X."/>
            <person name="Lu F.H."/>
            <person name="Bevan M.W."/>
            <person name="Leroy P."/>
            <person name="Li P."/>
            <person name="You F.M."/>
            <person name="Sun Q."/>
            <person name="Liu Z."/>
            <person name="Lyons E."/>
            <person name="Wicker T."/>
            <person name="Salzberg S.L."/>
            <person name="Devos K.M."/>
            <person name="Dvorak J."/>
        </authorList>
    </citation>
    <scope>NUCLEOTIDE SEQUENCE [LARGE SCALE GENOMIC DNA]</scope>
    <source>
        <strain evidence="1">cv. AL8/78</strain>
    </source>
</reference>
<keyword evidence="2" id="KW-1185">Reference proteome</keyword>